<evidence type="ECO:0000256" key="1">
    <source>
        <dbReference type="ARBA" id="ARBA00003389"/>
    </source>
</evidence>
<reference evidence="15" key="1">
    <citation type="journal article" date="2022" name="bioRxiv">
        <title>Deciphering the potential niche of two novel black yeast fungi from a biological soil crust based on their genomes, phenotypes, and melanin regulation.</title>
        <authorList>
            <consortium name="DOE Joint Genome Institute"/>
            <person name="Carr E.C."/>
            <person name="Barton Q."/>
            <person name="Grambo S."/>
            <person name="Sullivan M."/>
            <person name="Renfro C.M."/>
            <person name="Kuo A."/>
            <person name="Pangilinan J."/>
            <person name="Lipzen A."/>
            <person name="Keymanesh K."/>
            <person name="Savage E."/>
            <person name="Barry K."/>
            <person name="Grigoriev I.V."/>
            <person name="Riekhof W.R."/>
            <person name="Harris S.S."/>
        </authorList>
    </citation>
    <scope>NUCLEOTIDE SEQUENCE</scope>
    <source>
        <strain evidence="15">JF 03-4F</strain>
    </source>
</reference>
<sequence length="618" mass="68340">MSSSARNCRRLWLTHVIVVIILLFLARVQAKSFLKADLSWKGLRRAHDDLKPDLTDLLAYRDLDQDPVFEKAMHVIDSLATQSTCHQQAAAQLLITCKAAGKDSKLGPGRHEFLERTKSTYAVRVAVCETGEGRAAVPVACKLVLSMPPHLQGDLEVVNGKNLASCLEAMMAEHYYWTSYSNNRQEANTLCQAGGLEASRLDALHSYQKLAELLPDFRNILSSTRTQWLSFLKQQEESAQDITELQQKNRAEVEEQHKAEMGAFQHAMSAAKEDLESVSEALHRSMAKTGSGVSQTQEALGKILSDFANLQALLVDAAHTTSRNNAQVAATQAKDVQRVHELAVATTEALTQLHASEAVQHINGLFSQVEGELGRLVSAQSQQVANAEHHLQMSAELSQAQTANLALGEEMRESSLSLASHLDSASAVAGSVSWRLEKVNQALTQVERASAVLSTLFALLTIPAQMTRYLHLRLLAMFLMPATVLFFWKPRKYSCSLMAVYVFLESLISLLTEYKSGISTSFGLLGGQSRALSSWLFDFLNHHIILTLTALSVFLVFCCCFVIKVQAKKPKIRSKFSTLKPLSGHTFAEGHFVEHRLRSGKRLRALSPDRFRRAATVC</sequence>
<keyword evidence="12" id="KW-0539">Nucleus</keyword>
<evidence type="ECO:0008006" key="17">
    <source>
        <dbReference type="Google" id="ProtNLM"/>
    </source>
</evidence>
<evidence type="ECO:0000313" key="15">
    <source>
        <dbReference type="EMBL" id="KAI1607865.1"/>
    </source>
</evidence>
<dbReference type="InterPro" id="IPR007292">
    <property type="entry name" value="Nuclear_fusion_Kar5"/>
</dbReference>
<evidence type="ECO:0000256" key="8">
    <source>
        <dbReference type="ARBA" id="ARBA00022824"/>
    </source>
</evidence>
<evidence type="ECO:0000256" key="2">
    <source>
        <dbReference type="ARBA" id="ARBA00004126"/>
    </source>
</evidence>
<evidence type="ECO:0000313" key="16">
    <source>
        <dbReference type="Proteomes" id="UP001203852"/>
    </source>
</evidence>
<comment type="caution">
    <text evidence="15">The sequence shown here is derived from an EMBL/GenBank/DDBJ whole genome shotgun (WGS) entry which is preliminary data.</text>
</comment>
<dbReference type="GO" id="GO:0048288">
    <property type="term" value="P:nuclear membrane fusion involved in karyogamy"/>
    <property type="evidence" value="ECO:0007669"/>
    <property type="project" value="InterPro"/>
</dbReference>
<dbReference type="AlphaFoldDB" id="A0AAN6DN98"/>
<protein>
    <recommendedName>
        <fullName evidence="17">Nuclear fusion protein KAR5</fullName>
    </recommendedName>
</protein>
<evidence type="ECO:0000256" key="5">
    <source>
        <dbReference type="ARBA" id="ARBA00022459"/>
    </source>
</evidence>
<dbReference type="Proteomes" id="UP001203852">
    <property type="component" value="Unassembled WGS sequence"/>
</dbReference>
<evidence type="ECO:0000256" key="13">
    <source>
        <dbReference type="SAM" id="Phobius"/>
    </source>
</evidence>
<dbReference type="GO" id="GO:0000742">
    <property type="term" value="P:karyogamy involved in conjugation with cellular fusion"/>
    <property type="evidence" value="ECO:0007669"/>
    <property type="project" value="InterPro"/>
</dbReference>
<organism evidence="15 16">
    <name type="scientific">Exophiala viscosa</name>
    <dbReference type="NCBI Taxonomy" id="2486360"/>
    <lineage>
        <taxon>Eukaryota</taxon>
        <taxon>Fungi</taxon>
        <taxon>Dikarya</taxon>
        <taxon>Ascomycota</taxon>
        <taxon>Pezizomycotina</taxon>
        <taxon>Eurotiomycetes</taxon>
        <taxon>Chaetothyriomycetidae</taxon>
        <taxon>Chaetothyriales</taxon>
        <taxon>Herpotrichiellaceae</taxon>
        <taxon>Exophiala</taxon>
    </lineage>
</organism>
<keyword evidence="10 13" id="KW-0472">Membrane</keyword>
<feature type="transmembrane region" description="Helical" evidence="13">
    <location>
        <begin position="544"/>
        <end position="565"/>
    </location>
</feature>
<keyword evidence="16" id="KW-1185">Reference proteome</keyword>
<keyword evidence="8" id="KW-0256">Endoplasmic reticulum</keyword>
<feature type="chain" id="PRO_5042897889" description="Nuclear fusion protein KAR5" evidence="14">
    <location>
        <begin position="31"/>
        <end position="618"/>
    </location>
</feature>
<evidence type="ECO:0000256" key="6">
    <source>
        <dbReference type="ARBA" id="ARBA00022692"/>
    </source>
</evidence>
<dbReference type="EMBL" id="MU404365">
    <property type="protein sequence ID" value="KAI1607865.1"/>
    <property type="molecule type" value="Genomic_DNA"/>
</dbReference>
<evidence type="ECO:0000256" key="4">
    <source>
        <dbReference type="ARBA" id="ARBA00010473"/>
    </source>
</evidence>
<evidence type="ECO:0000256" key="7">
    <source>
        <dbReference type="ARBA" id="ARBA00022729"/>
    </source>
</evidence>
<dbReference type="PANTHER" id="PTHR28012:SF1">
    <property type="entry name" value="NUCLEAR FUSION PROTEIN KAR5"/>
    <property type="match status" value="1"/>
</dbReference>
<keyword evidence="11" id="KW-0325">Glycoprotein</keyword>
<feature type="transmembrane region" description="Helical" evidence="13">
    <location>
        <begin position="469"/>
        <end position="488"/>
    </location>
</feature>
<feature type="transmembrane region" description="Helical" evidence="13">
    <location>
        <begin position="495"/>
        <end position="512"/>
    </location>
</feature>
<dbReference type="GO" id="GO:0031965">
    <property type="term" value="C:nuclear membrane"/>
    <property type="evidence" value="ECO:0007669"/>
    <property type="project" value="UniProtKB-SubCell"/>
</dbReference>
<evidence type="ECO:0000256" key="14">
    <source>
        <dbReference type="SAM" id="SignalP"/>
    </source>
</evidence>
<accession>A0AAN6DN98</accession>
<evidence type="ECO:0000256" key="9">
    <source>
        <dbReference type="ARBA" id="ARBA00022989"/>
    </source>
</evidence>
<comment type="similarity">
    <text evidence="4">Belongs to the KAR5 family.</text>
</comment>
<feature type="signal peptide" evidence="14">
    <location>
        <begin position="1"/>
        <end position="30"/>
    </location>
</feature>
<dbReference type="GO" id="GO:0005789">
    <property type="term" value="C:endoplasmic reticulum membrane"/>
    <property type="evidence" value="ECO:0007669"/>
    <property type="project" value="UniProtKB-SubCell"/>
</dbReference>
<evidence type="ECO:0000256" key="3">
    <source>
        <dbReference type="ARBA" id="ARBA00004586"/>
    </source>
</evidence>
<comment type="function">
    <text evidence="1">Required for nuclear membrane fusion during karyogamy.</text>
</comment>
<comment type="subcellular location">
    <subcellularLocation>
        <location evidence="3">Endoplasmic reticulum membrane</location>
    </subcellularLocation>
    <subcellularLocation>
        <location evidence="2">Nucleus membrane</location>
    </subcellularLocation>
</comment>
<keyword evidence="9 13" id="KW-1133">Transmembrane helix</keyword>
<name>A0AAN6DN98_9EURO</name>
<keyword evidence="6 13" id="KW-0812">Transmembrane</keyword>
<keyword evidence="7 14" id="KW-0732">Signal</keyword>
<proteinExistence type="inferred from homology"/>
<gene>
    <name evidence="15" type="ORF">EDD36DRAFT_483345</name>
</gene>
<dbReference type="PANTHER" id="PTHR28012">
    <property type="entry name" value="NUCLEAR FUSION PROTEIN KAR5"/>
    <property type="match status" value="1"/>
</dbReference>
<keyword evidence="5" id="KW-0415">Karyogamy</keyword>
<evidence type="ECO:0000256" key="11">
    <source>
        <dbReference type="ARBA" id="ARBA00023180"/>
    </source>
</evidence>
<evidence type="ECO:0000256" key="12">
    <source>
        <dbReference type="ARBA" id="ARBA00023242"/>
    </source>
</evidence>
<evidence type="ECO:0000256" key="10">
    <source>
        <dbReference type="ARBA" id="ARBA00023136"/>
    </source>
</evidence>